<evidence type="ECO:0000313" key="1">
    <source>
        <dbReference type="EMBL" id="KAJ7545203.1"/>
    </source>
</evidence>
<evidence type="ECO:0000313" key="2">
    <source>
        <dbReference type="Proteomes" id="UP001162992"/>
    </source>
</evidence>
<name>A0ACC2CT29_DIPCM</name>
<gene>
    <name evidence="1" type="ORF">O6H91_09G110500</name>
</gene>
<dbReference type="Proteomes" id="UP001162992">
    <property type="component" value="Chromosome 9"/>
</dbReference>
<dbReference type="EMBL" id="CM055100">
    <property type="protein sequence ID" value="KAJ7545203.1"/>
    <property type="molecule type" value="Genomic_DNA"/>
</dbReference>
<keyword evidence="2" id="KW-1185">Reference proteome</keyword>
<accession>A0ACC2CT29</accession>
<comment type="caution">
    <text evidence="1">The sequence shown here is derived from an EMBL/GenBank/DDBJ whole genome shotgun (WGS) entry which is preliminary data.</text>
</comment>
<sequence>MPELTSEVALCLKRSKPMIVLPARQSVVDGDGTYFLCNLDQNVAITMYTVCFYAASKGCKRLEHPGVVLRKALKETLVHFYPLAGKLAISQEGKLHVVCNGEGARFVEAEFDASISELGENPDYDFAFIRQLVCANPPKVISPLDIPLLMIQVTRFNCGGFSIGISMNHCMADGLSASQFLISWGEIARGLPLSVPPALDRTMLKARDPPQIEFDHLEFAEIDHISFNSEDLHCQLHNRHDIAFSSFCFDSQALRSLKQQILKEGELNRCSTFEALSGFIWRARTQALGMASTQKTKLLFAVDGRSRFQPPLPKGFHGNGIVLTCAVASAGELVSNKLSYAVGLVQEAITMVTDAYMRSAIDYYEKTRARPTLNSTVVITSWCRLPFRKADFGWGEAVECIPAGAPQPEVIFFLQHGKDGNGIKVLLGLPTFALTTIHDLIQQLHSDRCNAD</sequence>
<organism evidence="1 2">
    <name type="scientific">Diphasiastrum complanatum</name>
    <name type="common">Issler's clubmoss</name>
    <name type="synonym">Lycopodium complanatum</name>
    <dbReference type="NCBI Taxonomy" id="34168"/>
    <lineage>
        <taxon>Eukaryota</taxon>
        <taxon>Viridiplantae</taxon>
        <taxon>Streptophyta</taxon>
        <taxon>Embryophyta</taxon>
        <taxon>Tracheophyta</taxon>
        <taxon>Lycopodiopsida</taxon>
        <taxon>Lycopodiales</taxon>
        <taxon>Lycopodiaceae</taxon>
        <taxon>Lycopodioideae</taxon>
        <taxon>Diphasiastrum</taxon>
    </lineage>
</organism>
<proteinExistence type="predicted"/>
<reference evidence="2" key="1">
    <citation type="journal article" date="2024" name="Proc. Natl. Acad. Sci. U.S.A.">
        <title>Extraordinary preservation of gene collinearity over three hundred million years revealed in homosporous lycophytes.</title>
        <authorList>
            <person name="Li C."/>
            <person name="Wickell D."/>
            <person name="Kuo L.Y."/>
            <person name="Chen X."/>
            <person name="Nie B."/>
            <person name="Liao X."/>
            <person name="Peng D."/>
            <person name="Ji J."/>
            <person name="Jenkins J."/>
            <person name="Williams M."/>
            <person name="Shu S."/>
            <person name="Plott C."/>
            <person name="Barry K."/>
            <person name="Rajasekar S."/>
            <person name="Grimwood J."/>
            <person name="Han X."/>
            <person name="Sun S."/>
            <person name="Hou Z."/>
            <person name="He W."/>
            <person name="Dai G."/>
            <person name="Sun C."/>
            <person name="Schmutz J."/>
            <person name="Leebens-Mack J.H."/>
            <person name="Li F.W."/>
            <person name="Wang L."/>
        </authorList>
    </citation>
    <scope>NUCLEOTIDE SEQUENCE [LARGE SCALE GENOMIC DNA]</scope>
    <source>
        <strain evidence="2">cv. PW_Plant_1</strain>
    </source>
</reference>
<protein>
    <submittedName>
        <fullName evidence="1">Uncharacterized protein</fullName>
    </submittedName>
</protein>